<protein>
    <submittedName>
        <fullName evidence="1">9693_t:CDS:1</fullName>
    </submittedName>
</protein>
<dbReference type="EMBL" id="CAJVPQ010000124">
    <property type="protein sequence ID" value="CAG8448155.1"/>
    <property type="molecule type" value="Genomic_DNA"/>
</dbReference>
<comment type="caution">
    <text evidence="1">The sequence shown here is derived from an EMBL/GenBank/DDBJ whole genome shotgun (WGS) entry which is preliminary data.</text>
</comment>
<proteinExistence type="predicted"/>
<evidence type="ECO:0000313" key="1">
    <source>
        <dbReference type="EMBL" id="CAG8448155.1"/>
    </source>
</evidence>
<sequence length="514" mass="57525">MWKKLKALAEPLERLLTTLETKGGLKSNTTYKGGALQFTCFNKQQVQKPVNNFANSNKSIAQTRLFNFLFENFSILKAFSLQPAPKPVVFSRTPQHFRKPQGFGIISQHAFLQPAGTSNIFGRGVRNFSTIQPMLNNGTGSGSAVIAQLSLKPFTTFSSKSGSLWFQKQESLNQNNKESGDINKRTAKKKEKAIGRKYFILSNNKGIPDIVKNSNIIEENTNKRIVRRSNIKNLSETSKAVENTPEVLVNDSEKVQVYMSIMLSSSICWNNDNSTSMSNSTNSTNSINSTISYLLQNKNNSVSQKTGLQLNSLVRHLQETAEMQHEHMMKVISILGALLQHDDFDVEINGCELRINFPRGMRKIEIENLLQSLSIDPNSPHFELEEFVFDESIAISPLTDENDDMQLPDPNNYYSDNELAETTTDLSSSFGYEILSYLSSNDGSPVLIPSRVSVNSISCSPSPCMSPVNSPPRLGSEYIIGIQEFLNAVDEALVKNTNMFNREDDEIGEDYYEN</sequence>
<dbReference type="OrthoDB" id="2363028at2759"/>
<evidence type="ECO:0000313" key="2">
    <source>
        <dbReference type="Proteomes" id="UP000789570"/>
    </source>
</evidence>
<dbReference type="AlphaFoldDB" id="A0A9N8V9V2"/>
<accession>A0A9N8V9V2</accession>
<keyword evidence="2" id="KW-1185">Reference proteome</keyword>
<name>A0A9N8V9V2_9GLOM</name>
<organism evidence="1 2">
    <name type="scientific">Funneliformis caledonium</name>
    <dbReference type="NCBI Taxonomy" id="1117310"/>
    <lineage>
        <taxon>Eukaryota</taxon>
        <taxon>Fungi</taxon>
        <taxon>Fungi incertae sedis</taxon>
        <taxon>Mucoromycota</taxon>
        <taxon>Glomeromycotina</taxon>
        <taxon>Glomeromycetes</taxon>
        <taxon>Glomerales</taxon>
        <taxon>Glomeraceae</taxon>
        <taxon>Funneliformis</taxon>
    </lineage>
</organism>
<gene>
    <name evidence="1" type="ORF">FCALED_LOCUS1046</name>
</gene>
<reference evidence="1" key="1">
    <citation type="submission" date="2021-06" db="EMBL/GenBank/DDBJ databases">
        <authorList>
            <person name="Kallberg Y."/>
            <person name="Tangrot J."/>
            <person name="Rosling A."/>
        </authorList>
    </citation>
    <scope>NUCLEOTIDE SEQUENCE</scope>
    <source>
        <strain evidence="1">UK204</strain>
    </source>
</reference>
<dbReference type="Proteomes" id="UP000789570">
    <property type="component" value="Unassembled WGS sequence"/>
</dbReference>